<dbReference type="Proteomes" id="UP000176244">
    <property type="component" value="Unassembled WGS sequence"/>
</dbReference>
<evidence type="ECO:0000313" key="4">
    <source>
        <dbReference type="Proteomes" id="UP000176244"/>
    </source>
</evidence>
<proteinExistence type="inferred from homology"/>
<name>A0A1F2PHZ7_9FIRM</name>
<dbReference type="EMBL" id="LKEU01000031">
    <property type="protein sequence ID" value="OFV70351.1"/>
    <property type="molecule type" value="Genomic_DNA"/>
</dbReference>
<dbReference type="Pfam" id="PF02481">
    <property type="entry name" value="DNA_processg_A"/>
    <property type="match status" value="1"/>
</dbReference>
<comment type="similarity">
    <text evidence="1">Belongs to the DprA/Smf family.</text>
</comment>
<dbReference type="InterPro" id="IPR057666">
    <property type="entry name" value="DrpA_SLOG"/>
</dbReference>
<accession>A0A1F2PHZ7</accession>
<dbReference type="RefSeq" id="WP_070371424.1">
    <property type="nucleotide sequence ID" value="NZ_LKEU01000031.1"/>
</dbReference>
<reference evidence="3 4" key="1">
    <citation type="submission" date="2015-09" db="EMBL/GenBank/DDBJ databases">
        <title>Genome sequence of Acetobacterium wieringae DSM 1911.</title>
        <authorList>
            <person name="Poehlein A."/>
            <person name="Bengelsdorf F.R."/>
            <person name="Schiel-Bengelsdorf B."/>
            <person name="Duerre P."/>
            <person name="Daniel R."/>
        </authorList>
    </citation>
    <scope>NUCLEOTIDE SEQUENCE [LARGE SCALE GENOMIC DNA]</scope>
    <source>
        <strain evidence="3 4">DSM 1911</strain>
    </source>
</reference>
<evidence type="ECO:0000259" key="2">
    <source>
        <dbReference type="Pfam" id="PF02481"/>
    </source>
</evidence>
<dbReference type="OrthoDB" id="9785707at2"/>
<dbReference type="SUPFAM" id="SSF102405">
    <property type="entry name" value="MCP/YpsA-like"/>
    <property type="match status" value="1"/>
</dbReference>
<dbReference type="InterPro" id="IPR003488">
    <property type="entry name" value="DprA"/>
</dbReference>
<dbReference type="GO" id="GO:0009294">
    <property type="term" value="P:DNA-mediated transformation"/>
    <property type="evidence" value="ECO:0007669"/>
    <property type="project" value="InterPro"/>
</dbReference>
<dbReference type="Gene3D" id="3.40.50.450">
    <property type="match status" value="1"/>
</dbReference>
<comment type="caution">
    <text evidence="3">The sequence shown here is derived from an EMBL/GenBank/DDBJ whole genome shotgun (WGS) entry which is preliminary data.</text>
</comment>
<sequence>MNLICEHIVGLQHLKGVGRQKTIRLLELITAPQQLCFRELVEIGQTFGMISSQISKAEIAAAEDCAQTLAEQCGQLGISCCSYWDEAFPDSLKFSDHPVLIFYQGDLSILTHSKRAAVIGSRQPSALGADFAFQAGKLLAENNFVVISGLAVGSDSCGHQGCLDAGGKTVAFLPSGLAPIYPSTNQQLADKICGMGGCLVSEYPHHETLLPYKFVERDRLQSASSQFVIVSNFTPGSGTIYTLDYARKYQKAIYSIPVIHSESRAGFKHLEIKQIDYRILSNTELADVIEQY</sequence>
<evidence type="ECO:0000313" key="3">
    <source>
        <dbReference type="EMBL" id="OFV70351.1"/>
    </source>
</evidence>
<dbReference type="PANTHER" id="PTHR43022">
    <property type="entry name" value="PROTEIN SMF"/>
    <property type="match status" value="1"/>
</dbReference>
<feature type="domain" description="Smf/DprA SLOG" evidence="2">
    <location>
        <begin position="81"/>
        <end position="270"/>
    </location>
</feature>
<dbReference type="STRING" id="52694.ACWI_21320"/>
<dbReference type="AlphaFoldDB" id="A0A1F2PHZ7"/>
<organism evidence="3 4">
    <name type="scientific">Acetobacterium wieringae</name>
    <dbReference type="NCBI Taxonomy" id="52694"/>
    <lineage>
        <taxon>Bacteria</taxon>
        <taxon>Bacillati</taxon>
        <taxon>Bacillota</taxon>
        <taxon>Clostridia</taxon>
        <taxon>Eubacteriales</taxon>
        <taxon>Eubacteriaceae</taxon>
        <taxon>Acetobacterium</taxon>
    </lineage>
</organism>
<gene>
    <name evidence="3" type="ORF">ACWI_21320</name>
</gene>
<dbReference type="PANTHER" id="PTHR43022:SF1">
    <property type="entry name" value="PROTEIN SMF"/>
    <property type="match status" value="1"/>
</dbReference>
<evidence type="ECO:0000256" key="1">
    <source>
        <dbReference type="ARBA" id="ARBA00006525"/>
    </source>
</evidence>
<protein>
    <recommendedName>
        <fullName evidence="2">Smf/DprA SLOG domain-containing protein</fullName>
    </recommendedName>
</protein>